<sequence length="152" mass="16782">MRLYCNHEEEADSISDEEMVDGDANIDDEEMMDGDANIDDEERRNDLELRISSDRCSDRRVCANLQVFRRCYGIEVQIVGLICGIEATGEGSSVILPSPIQSHAWSVLLNSRDLIGIAKTGSVGYHIEMPKQLCGLAFFCLSSYAGLLSSSL</sequence>
<evidence type="ECO:0000313" key="1">
    <source>
        <dbReference type="EMBL" id="KAK9096549.1"/>
    </source>
</evidence>
<protein>
    <submittedName>
        <fullName evidence="1">Uncharacterized protein</fullName>
    </submittedName>
</protein>
<keyword evidence="2" id="KW-1185">Reference proteome</keyword>
<dbReference type="AlphaFoldDB" id="A0AAP0EWX3"/>
<comment type="caution">
    <text evidence="1">The sequence shown here is derived from an EMBL/GenBank/DDBJ whole genome shotgun (WGS) entry which is preliminary data.</text>
</comment>
<name>A0AAP0EWX3_9MAGN</name>
<dbReference type="EMBL" id="JBBNAE010000009">
    <property type="protein sequence ID" value="KAK9096549.1"/>
    <property type="molecule type" value="Genomic_DNA"/>
</dbReference>
<proteinExistence type="predicted"/>
<dbReference type="Proteomes" id="UP001417504">
    <property type="component" value="Unassembled WGS sequence"/>
</dbReference>
<accession>A0AAP0EWX3</accession>
<organism evidence="1 2">
    <name type="scientific">Stephania japonica</name>
    <dbReference type="NCBI Taxonomy" id="461633"/>
    <lineage>
        <taxon>Eukaryota</taxon>
        <taxon>Viridiplantae</taxon>
        <taxon>Streptophyta</taxon>
        <taxon>Embryophyta</taxon>
        <taxon>Tracheophyta</taxon>
        <taxon>Spermatophyta</taxon>
        <taxon>Magnoliopsida</taxon>
        <taxon>Ranunculales</taxon>
        <taxon>Menispermaceae</taxon>
        <taxon>Menispermoideae</taxon>
        <taxon>Cissampelideae</taxon>
        <taxon>Stephania</taxon>
    </lineage>
</organism>
<reference evidence="1 2" key="1">
    <citation type="submission" date="2024-01" db="EMBL/GenBank/DDBJ databases">
        <title>Genome assemblies of Stephania.</title>
        <authorList>
            <person name="Yang L."/>
        </authorList>
    </citation>
    <scope>NUCLEOTIDE SEQUENCE [LARGE SCALE GENOMIC DNA]</scope>
    <source>
        <strain evidence="1">QJT</strain>
        <tissue evidence="1">Leaf</tissue>
    </source>
</reference>
<gene>
    <name evidence="1" type="ORF">Sjap_022046</name>
</gene>
<evidence type="ECO:0000313" key="2">
    <source>
        <dbReference type="Proteomes" id="UP001417504"/>
    </source>
</evidence>